<protein>
    <submittedName>
        <fullName evidence="3">Uncharacterized protein</fullName>
    </submittedName>
</protein>
<organism evidence="3 4">
    <name type="scientific">Sodalis ligni</name>
    <dbReference type="NCBI Taxonomy" id="2697027"/>
    <lineage>
        <taxon>Bacteria</taxon>
        <taxon>Pseudomonadati</taxon>
        <taxon>Pseudomonadota</taxon>
        <taxon>Gammaproteobacteria</taxon>
        <taxon>Enterobacterales</taxon>
        <taxon>Bruguierivoracaceae</taxon>
        <taxon>Sodalis</taxon>
    </lineage>
</organism>
<comment type="caution">
    <text evidence="3">The sequence shown here is derived from an EMBL/GenBank/DDBJ whole genome shotgun (WGS) entry which is preliminary data.</text>
</comment>
<keyword evidence="2" id="KW-0812">Transmembrane</keyword>
<dbReference type="Proteomes" id="UP000294555">
    <property type="component" value="Unassembled WGS sequence"/>
</dbReference>
<keyword evidence="2" id="KW-0472">Membrane</keyword>
<evidence type="ECO:0000256" key="2">
    <source>
        <dbReference type="SAM" id="Phobius"/>
    </source>
</evidence>
<feature type="transmembrane region" description="Helical" evidence="2">
    <location>
        <begin position="42"/>
        <end position="65"/>
    </location>
</feature>
<feature type="compositionally biased region" description="Basic residues" evidence="1">
    <location>
        <begin position="96"/>
        <end position="106"/>
    </location>
</feature>
<proteinExistence type="predicted"/>
<dbReference type="AlphaFoldDB" id="A0A4R1NCQ4"/>
<keyword evidence="4" id="KW-1185">Reference proteome</keyword>
<name>A0A4R1NCQ4_9GAMM</name>
<gene>
    <name evidence="3" type="ORF">EZJ58_2664</name>
</gene>
<dbReference type="EMBL" id="SJOI01000001">
    <property type="protein sequence ID" value="TCL04539.1"/>
    <property type="molecule type" value="Genomic_DNA"/>
</dbReference>
<dbReference type="OrthoDB" id="123053at2"/>
<feature type="transmembrane region" description="Helical" evidence="2">
    <location>
        <begin position="9"/>
        <end position="30"/>
    </location>
</feature>
<dbReference type="RefSeq" id="WP_132923323.1">
    <property type="nucleotide sequence ID" value="NZ_CP075169.1"/>
</dbReference>
<evidence type="ECO:0000313" key="4">
    <source>
        <dbReference type="Proteomes" id="UP000294555"/>
    </source>
</evidence>
<feature type="region of interest" description="Disordered" evidence="1">
    <location>
        <begin position="96"/>
        <end position="121"/>
    </location>
</feature>
<keyword evidence="2" id="KW-1133">Transmembrane helix</keyword>
<reference evidence="3 4" key="1">
    <citation type="submission" date="2019-02" db="EMBL/GenBank/DDBJ databases">
        <title>Investigation of anaerobic lignin degradation for improved lignocellulosic biofuels.</title>
        <authorList>
            <person name="Deangelis K."/>
        </authorList>
    </citation>
    <scope>NUCLEOTIDE SEQUENCE [LARGE SCALE GENOMIC DNA]</scope>
    <source>
        <strain evidence="3 4">159R</strain>
    </source>
</reference>
<feature type="compositionally biased region" description="Basic and acidic residues" evidence="1">
    <location>
        <begin position="107"/>
        <end position="121"/>
    </location>
</feature>
<sequence length="121" mass="14023">MRDRKFKILVMAVVAVAAVTTLVMLLWNALLPVIFGVKSIGFFQALGLLILSKILFGSFHGHGMFARRRQEMRERWMAMSPEEREAFIKQRGAGHWHGRWHGRCHHRDRDNEPRTDDNGQA</sequence>
<evidence type="ECO:0000256" key="1">
    <source>
        <dbReference type="SAM" id="MobiDB-lite"/>
    </source>
</evidence>
<accession>A0A4R1NCQ4</accession>
<evidence type="ECO:0000313" key="3">
    <source>
        <dbReference type="EMBL" id="TCL04539.1"/>
    </source>
</evidence>